<dbReference type="EMBL" id="VFPP01000001">
    <property type="protein sequence ID" value="TQM84470.1"/>
    <property type="molecule type" value="Genomic_DNA"/>
</dbReference>
<keyword evidence="3" id="KW-1185">Reference proteome</keyword>
<evidence type="ECO:0000259" key="1">
    <source>
        <dbReference type="PROSITE" id="PS50104"/>
    </source>
</evidence>
<reference evidence="2 3" key="1">
    <citation type="submission" date="2019-06" db="EMBL/GenBank/DDBJ databases">
        <title>Sequencing the genomes of 1000 actinobacteria strains.</title>
        <authorList>
            <person name="Klenk H.-P."/>
        </authorList>
    </citation>
    <scope>NUCLEOTIDE SEQUENCE [LARGE SCALE GENOMIC DNA]</scope>
    <source>
        <strain evidence="2 3">DSM 45456</strain>
    </source>
</reference>
<dbReference type="Gene3D" id="3.40.50.10140">
    <property type="entry name" value="Toll/interleukin-1 receptor homology (TIR) domain"/>
    <property type="match status" value="1"/>
</dbReference>
<name>A0A543JNR7_9PSEU</name>
<dbReference type="RefSeq" id="WP_141982648.1">
    <property type="nucleotide sequence ID" value="NZ_VFPP01000001.1"/>
</dbReference>
<dbReference type="SUPFAM" id="SSF52200">
    <property type="entry name" value="Toll/Interleukin receptor TIR domain"/>
    <property type="match status" value="1"/>
</dbReference>
<gene>
    <name evidence="2" type="ORF">FHX81_6916</name>
</gene>
<dbReference type="AlphaFoldDB" id="A0A543JNR7"/>
<accession>A0A543JNR7</accession>
<dbReference type="OrthoDB" id="4025751at2"/>
<dbReference type="PROSITE" id="PS50104">
    <property type="entry name" value="TIR"/>
    <property type="match status" value="1"/>
</dbReference>
<proteinExistence type="predicted"/>
<organism evidence="2 3">
    <name type="scientific">Saccharothrix saharensis</name>
    <dbReference type="NCBI Taxonomy" id="571190"/>
    <lineage>
        <taxon>Bacteria</taxon>
        <taxon>Bacillati</taxon>
        <taxon>Actinomycetota</taxon>
        <taxon>Actinomycetes</taxon>
        <taxon>Pseudonocardiales</taxon>
        <taxon>Pseudonocardiaceae</taxon>
        <taxon>Saccharothrix</taxon>
    </lineage>
</organism>
<dbReference type="InterPro" id="IPR000157">
    <property type="entry name" value="TIR_dom"/>
</dbReference>
<evidence type="ECO:0000313" key="3">
    <source>
        <dbReference type="Proteomes" id="UP000316628"/>
    </source>
</evidence>
<dbReference type="InterPro" id="IPR035897">
    <property type="entry name" value="Toll_tir_struct_dom_sf"/>
</dbReference>
<evidence type="ECO:0000313" key="2">
    <source>
        <dbReference type="EMBL" id="TQM84470.1"/>
    </source>
</evidence>
<comment type="caution">
    <text evidence="2">The sequence shown here is derived from an EMBL/GenBank/DDBJ whole genome shotgun (WGS) entry which is preliminary data.</text>
</comment>
<protein>
    <submittedName>
        <fullName evidence="2">TIR domain-containing protein</fullName>
    </submittedName>
</protein>
<sequence length="423" mass="47818">MTENFWEIFISHGTKGTNGVASRVLQRLYEQYDGNGYLVHVDRMEIHEGVHWKPWIRRTLYRSHVVIALLDDRAIGREWVRYEVAMGQSDFFHEKFVPILIGIGLSDRKLAAFMRLTDIQAITADEPEQARDADEEADRVVKLIGERLPRPVGGLRGEDLPLIRRLAQSFDGLTQRDAARRIAEHFPGEAQWDRRMPFFQDELLAQLILADQLGDAALDALRFVPVRPAYVNEVRPIILSSWLSWPEVQALRTDGEVPRERALVAVLQSDDIAIAEQYAVRAQHCRATWRSLIPLAMESDGEPHPPSHWVDQVLGQDHLACGATGEGTCVHSPVAPKHVIVQPDGPLAGSVEVVHEIHRRCPWIVVVLLIRPDDYRKLGEDGVRALLGGDYRAVPPVDDERASRFTRGRKEITYALTRGYATS</sequence>
<dbReference type="Pfam" id="PF13676">
    <property type="entry name" value="TIR_2"/>
    <property type="match status" value="1"/>
</dbReference>
<dbReference type="GO" id="GO:0007165">
    <property type="term" value="P:signal transduction"/>
    <property type="evidence" value="ECO:0007669"/>
    <property type="project" value="InterPro"/>
</dbReference>
<feature type="domain" description="TIR" evidence="1">
    <location>
        <begin position="4"/>
        <end position="148"/>
    </location>
</feature>
<dbReference type="Proteomes" id="UP000316628">
    <property type="component" value="Unassembled WGS sequence"/>
</dbReference>